<evidence type="ECO:0000259" key="8">
    <source>
        <dbReference type="SMART" id="SM00827"/>
    </source>
</evidence>
<dbReference type="EC" id="2.3.1.39" evidence="1 6"/>
<protein>
    <recommendedName>
        <fullName evidence="2 6">Malonyl CoA-acyl carrier protein transacylase</fullName>
        <ecNumber evidence="1 6">2.3.1.39</ecNumber>
    </recommendedName>
</protein>
<dbReference type="NCBIfam" id="TIGR00128">
    <property type="entry name" value="fabD"/>
    <property type="match status" value="1"/>
</dbReference>
<dbReference type="InterPro" id="IPR024925">
    <property type="entry name" value="Malonyl_CoA-ACP_transAc"/>
</dbReference>
<keyword evidence="3 6" id="KW-0808">Transferase</keyword>
<dbReference type="InterPro" id="IPR016035">
    <property type="entry name" value="Acyl_Trfase/lysoPLipase"/>
</dbReference>
<comment type="similarity">
    <text evidence="6">Belongs to the fabD family.</text>
</comment>
<evidence type="ECO:0000256" key="2">
    <source>
        <dbReference type="ARBA" id="ARBA00018953"/>
    </source>
</evidence>
<feature type="active site" evidence="7">
    <location>
        <position position="200"/>
    </location>
</feature>
<evidence type="ECO:0000256" key="5">
    <source>
        <dbReference type="ARBA" id="ARBA00048462"/>
    </source>
</evidence>
<dbReference type="PIRSF" id="PIRSF000446">
    <property type="entry name" value="Mct"/>
    <property type="match status" value="1"/>
</dbReference>
<evidence type="ECO:0000256" key="6">
    <source>
        <dbReference type="PIRNR" id="PIRNR000446"/>
    </source>
</evidence>
<evidence type="ECO:0000256" key="4">
    <source>
        <dbReference type="ARBA" id="ARBA00023315"/>
    </source>
</evidence>
<feature type="active site" evidence="7">
    <location>
        <position position="90"/>
    </location>
</feature>
<dbReference type="Proteomes" id="UP000321310">
    <property type="component" value="Unassembled WGS sequence"/>
</dbReference>
<dbReference type="PANTHER" id="PTHR42681">
    <property type="entry name" value="MALONYL-COA-ACYL CARRIER PROTEIN TRANSACYLASE, MITOCHONDRIAL"/>
    <property type="match status" value="1"/>
</dbReference>
<dbReference type="SUPFAM" id="SSF52151">
    <property type="entry name" value="FabD/lysophospholipase-like"/>
    <property type="match status" value="1"/>
</dbReference>
<dbReference type="GO" id="GO:0004314">
    <property type="term" value="F:[acyl-carrier-protein] S-malonyltransferase activity"/>
    <property type="evidence" value="ECO:0007669"/>
    <property type="project" value="UniProtKB-EC"/>
</dbReference>
<organism evidence="9 10">
    <name type="scientific">Campylobacter peloridis</name>
    <dbReference type="NCBI Taxonomy" id="488546"/>
    <lineage>
        <taxon>Bacteria</taxon>
        <taxon>Pseudomonadati</taxon>
        <taxon>Campylobacterota</taxon>
        <taxon>Epsilonproteobacteria</taxon>
        <taxon>Campylobacterales</taxon>
        <taxon>Campylobacteraceae</taxon>
        <taxon>Campylobacter</taxon>
    </lineage>
</organism>
<dbReference type="GO" id="GO:0005829">
    <property type="term" value="C:cytosol"/>
    <property type="evidence" value="ECO:0007669"/>
    <property type="project" value="TreeGrafter"/>
</dbReference>
<dbReference type="Pfam" id="PF00698">
    <property type="entry name" value="Acyl_transf_1"/>
    <property type="match status" value="1"/>
</dbReference>
<evidence type="ECO:0000313" key="9">
    <source>
        <dbReference type="EMBL" id="TXE84506.1"/>
    </source>
</evidence>
<comment type="catalytic activity">
    <reaction evidence="5 6">
        <text>holo-[ACP] + malonyl-CoA = malonyl-[ACP] + CoA</text>
        <dbReference type="Rhea" id="RHEA:41792"/>
        <dbReference type="Rhea" id="RHEA-COMP:9623"/>
        <dbReference type="Rhea" id="RHEA-COMP:9685"/>
        <dbReference type="ChEBI" id="CHEBI:57287"/>
        <dbReference type="ChEBI" id="CHEBI:57384"/>
        <dbReference type="ChEBI" id="CHEBI:64479"/>
        <dbReference type="ChEBI" id="CHEBI:78449"/>
        <dbReference type="EC" id="2.3.1.39"/>
    </reaction>
</comment>
<evidence type="ECO:0000256" key="7">
    <source>
        <dbReference type="PIRSR" id="PIRSR000446-1"/>
    </source>
</evidence>
<dbReference type="AlphaFoldDB" id="A0A5C7DYD9"/>
<dbReference type="InterPro" id="IPR014043">
    <property type="entry name" value="Acyl_transferase_dom"/>
</dbReference>
<dbReference type="Gene3D" id="3.30.70.250">
    <property type="entry name" value="Malonyl-CoA ACP transacylase, ACP-binding"/>
    <property type="match status" value="1"/>
</dbReference>
<proteinExistence type="inferred from homology"/>
<evidence type="ECO:0000256" key="1">
    <source>
        <dbReference type="ARBA" id="ARBA00013258"/>
    </source>
</evidence>
<dbReference type="SUPFAM" id="SSF55048">
    <property type="entry name" value="Probable ACP-binding domain of malonyl-CoA ACP transacylase"/>
    <property type="match status" value="1"/>
</dbReference>
<reference evidence="9 10" key="1">
    <citation type="submission" date="2019-07" db="EMBL/GenBank/DDBJ databases">
        <title>Rapid identification of Enteric Bacteria from Whole Genome Sequences (WGS) using Average Nucleotide Identity (ANI).</title>
        <authorList>
            <person name="Lane C."/>
        </authorList>
    </citation>
    <scope>NUCLEOTIDE SEQUENCE [LARGE SCALE GENOMIC DNA]</scope>
    <source>
        <strain evidence="9 10">2016D-0250</strain>
    </source>
</reference>
<dbReference type="InterPro" id="IPR004410">
    <property type="entry name" value="Malonyl_CoA-ACP_transAc_FabD"/>
</dbReference>
<dbReference type="Gene3D" id="3.40.366.10">
    <property type="entry name" value="Malonyl-Coenzyme A Acyl Carrier Protein, domain 2"/>
    <property type="match status" value="1"/>
</dbReference>
<comment type="caution">
    <text evidence="9">The sequence shown here is derived from an EMBL/GenBank/DDBJ whole genome shotgun (WGS) entry which is preliminary data.</text>
</comment>
<dbReference type="EMBL" id="VOWB01000015">
    <property type="protein sequence ID" value="TXE84506.1"/>
    <property type="molecule type" value="Genomic_DNA"/>
</dbReference>
<sequence length="306" mass="34162">MNSAFIFPGQGSQSFGMGLSFYENSKKSKELLDNASDFCKIDFKNLLFKENDELNKSEFTQMAIVLNSLMAYEVLNENINLNSKYALGHSLGEFGALAVQGAFDFLDVIALVNKRGKFMQDDCSKIEAGMMVILGLSDDIVENLCTQAQNENKKIYAANYNCDGQIVVAGLKNDLLSYENKFKEAGAKRAMLLNMSVASHCPLLMNASLKLNNELKNVLKDKFKLVISNVNASAYDNKDKALMLLSEQLIKPVLYKQSIKNIDEEVSFYIEFGASILKGLNKKISQKPTYSLTNMNDLDEILKVIK</sequence>
<dbReference type="InterPro" id="IPR016036">
    <property type="entry name" value="Malonyl_transacylase_ACP-bd"/>
</dbReference>
<dbReference type="InterPro" id="IPR001227">
    <property type="entry name" value="Ac_transferase_dom_sf"/>
</dbReference>
<dbReference type="InterPro" id="IPR050858">
    <property type="entry name" value="Mal-CoA-ACP_Trans/PKS_FabD"/>
</dbReference>
<accession>A0A5C7DYD9</accession>
<dbReference type="SMART" id="SM00827">
    <property type="entry name" value="PKS_AT"/>
    <property type="match status" value="1"/>
</dbReference>
<dbReference type="GO" id="GO:0006633">
    <property type="term" value="P:fatty acid biosynthetic process"/>
    <property type="evidence" value="ECO:0007669"/>
    <property type="project" value="TreeGrafter"/>
</dbReference>
<name>A0A5C7DYD9_9BACT</name>
<dbReference type="PANTHER" id="PTHR42681:SF1">
    <property type="entry name" value="MALONYL-COA-ACYL CARRIER PROTEIN TRANSACYLASE, MITOCHONDRIAL"/>
    <property type="match status" value="1"/>
</dbReference>
<feature type="domain" description="Malonyl-CoA:ACP transacylase (MAT)" evidence="8">
    <location>
        <begin position="6"/>
        <end position="297"/>
    </location>
</feature>
<evidence type="ECO:0000313" key="10">
    <source>
        <dbReference type="Proteomes" id="UP000321310"/>
    </source>
</evidence>
<gene>
    <name evidence="9" type="primary">fabD</name>
    <name evidence="9" type="ORF">FPD46_00995</name>
</gene>
<evidence type="ECO:0000256" key="3">
    <source>
        <dbReference type="ARBA" id="ARBA00022679"/>
    </source>
</evidence>
<keyword evidence="4 6" id="KW-0012">Acyltransferase</keyword>
<dbReference type="RefSeq" id="WP_147575000.1">
    <property type="nucleotide sequence ID" value="NZ_VOWB01000015.1"/>
</dbReference>